<feature type="region of interest" description="Disordered" evidence="1">
    <location>
        <begin position="688"/>
        <end position="712"/>
    </location>
</feature>
<feature type="compositionally biased region" description="Polar residues" evidence="1">
    <location>
        <begin position="1"/>
        <end position="11"/>
    </location>
</feature>
<proteinExistence type="predicted"/>
<accession>A0A5E4PGU4</accession>
<dbReference type="KEGG" id="asip:AQUSIP_15790"/>
<dbReference type="RefSeq" id="WP_148339499.1">
    <property type="nucleotide sequence ID" value="NZ_LR699119.1"/>
</dbReference>
<dbReference type="EMBL" id="LR699119">
    <property type="protein sequence ID" value="VVC76270.1"/>
    <property type="molecule type" value="Genomic_DNA"/>
</dbReference>
<protein>
    <recommendedName>
        <fullName evidence="4">Band 7 domain-containing protein</fullName>
    </recommendedName>
</protein>
<dbReference type="Proteomes" id="UP000324194">
    <property type="component" value="Chromosome 1"/>
</dbReference>
<keyword evidence="3" id="KW-1185">Reference proteome</keyword>
<sequence>MLSSESRTQPGTHEGIMNPESPTPPLYPATNFGNHPPLMPQPSIHNRALASAPLIDPQSQPAFISSPEFTQPGIPHAARELSRDNSYHKIFSQLRDNARDNTLDSARPEFPTIKLDKILRASTLYDVDPVAQTRNIVAEFNRGNKEDITEESVLFGKRIDTNELRLVHRNNVPQLVPFTYRPRRLGIYATGVTEEIGVFKQTDLCIGAHGRFLVNVPQGKLVKAWEGMNPIFLGEGPHVIRHQNFRLDESPLVNLSDNVITHGNYAIVRVPRGKLAKIVLNGVPHLLEASPEPYVFDDPTFTILFHKVNDKAQYFIDASEQLIEHGSIKRIMPRTGEVAIAYDNGNLVAIKAQDKPILIDSPTFFVDGFLKINRQTLVFPSQETQEQRRRNNPADLDAINYEVFRTSDGLPIGVQLLVAYEIDNPQLTLETLQKDDIKKHIENIVVAHMLSVIQSCSSADFQKSGQNVVKEKEVKDHKDAWDIFQMPSEPSPFYSQLSKDTQQLADDLLKIGIRITQLRLEPPKILDAKIADEMAKNSLLNATARAKVSVLGLNSEITSREAQQTSEQQRIQTEREKQNKIMQAEWEAETIKIKAQAELEAARLRAEAARIEYDIKIRNMQLENETQLKNMEERAKLFDEHPGLLNLEITRVQAQAMQGIQSIVSPDIAGSWFTTPGIGLYSGVRQPPVTQKSVPSSEKEAVSLTPQAANRL</sequence>
<gene>
    <name evidence="2" type="ORF">AQUSIP_15790</name>
</gene>
<evidence type="ECO:0008006" key="4">
    <source>
        <dbReference type="Google" id="ProtNLM"/>
    </source>
</evidence>
<evidence type="ECO:0000313" key="2">
    <source>
        <dbReference type="EMBL" id="VVC76270.1"/>
    </source>
</evidence>
<evidence type="ECO:0000256" key="1">
    <source>
        <dbReference type="SAM" id="MobiDB-lite"/>
    </source>
</evidence>
<feature type="region of interest" description="Disordered" evidence="1">
    <location>
        <begin position="1"/>
        <end position="43"/>
    </location>
</feature>
<name>A0A5E4PGU4_9COXI</name>
<organism evidence="2 3">
    <name type="scientific">Aquicella siphonis</name>
    <dbReference type="NCBI Taxonomy" id="254247"/>
    <lineage>
        <taxon>Bacteria</taxon>
        <taxon>Pseudomonadati</taxon>
        <taxon>Pseudomonadota</taxon>
        <taxon>Gammaproteobacteria</taxon>
        <taxon>Legionellales</taxon>
        <taxon>Coxiellaceae</taxon>
        <taxon>Aquicella</taxon>
    </lineage>
</organism>
<reference evidence="2 3" key="1">
    <citation type="submission" date="2019-08" db="EMBL/GenBank/DDBJ databases">
        <authorList>
            <person name="Guy L."/>
        </authorList>
    </citation>
    <scope>NUCLEOTIDE SEQUENCE [LARGE SCALE GENOMIC DNA]</scope>
    <source>
        <strain evidence="2 3">SGT-108</strain>
    </source>
</reference>
<dbReference type="AlphaFoldDB" id="A0A5E4PGU4"/>
<evidence type="ECO:0000313" key="3">
    <source>
        <dbReference type="Proteomes" id="UP000324194"/>
    </source>
</evidence>